<dbReference type="STRING" id="4795.A0A225V0H3"/>
<keyword evidence="1" id="KW-0106">Calcium</keyword>
<dbReference type="SUPFAM" id="SSF47473">
    <property type="entry name" value="EF-hand"/>
    <property type="match status" value="1"/>
</dbReference>
<comment type="caution">
    <text evidence="4">The sequence shown here is derived from an EMBL/GenBank/DDBJ whole genome shotgun (WGS) entry which is preliminary data.</text>
</comment>
<protein>
    <submittedName>
        <fullName evidence="4">Protein kinase</fullName>
    </submittedName>
</protein>
<dbReference type="InterPro" id="IPR011992">
    <property type="entry name" value="EF-hand-dom_pair"/>
</dbReference>
<feature type="region of interest" description="Disordered" evidence="2">
    <location>
        <begin position="34"/>
        <end position="69"/>
    </location>
</feature>
<dbReference type="SMART" id="SM00054">
    <property type="entry name" value="EFh"/>
    <property type="match status" value="1"/>
</dbReference>
<evidence type="ECO:0000256" key="2">
    <source>
        <dbReference type="SAM" id="MobiDB-lite"/>
    </source>
</evidence>
<dbReference type="InterPro" id="IPR002048">
    <property type="entry name" value="EF_hand_dom"/>
</dbReference>
<evidence type="ECO:0000256" key="1">
    <source>
        <dbReference type="ARBA" id="ARBA00022837"/>
    </source>
</evidence>
<dbReference type="Gene3D" id="1.10.238.10">
    <property type="entry name" value="EF-hand"/>
    <property type="match status" value="1"/>
</dbReference>
<feature type="domain" description="EF-hand" evidence="3">
    <location>
        <begin position="2"/>
        <end position="37"/>
    </location>
</feature>
<feature type="non-terminal residue" evidence="4">
    <location>
        <position position="1"/>
    </location>
</feature>
<organism evidence="4 5">
    <name type="scientific">Phytophthora megakarya</name>
    <dbReference type="NCBI Taxonomy" id="4795"/>
    <lineage>
        <taxon>Eukaryota</taxon>
        <taxon>Sar</taxon>
        <taxon>Stramenopiles</taxon>
        <taxon>Oomycota</taxon>
        <taxon>Peronosporomycetes</taxon>
        <taxon>Peronosporales</taxon>
        <taxon>Peronosporaceae</taxon>
        <taxon>Phytophthora</taxon>
    </lineage>
</organism>
<keyword evidence="4" id="KW-0808">Transferase</keyword>
<dbReference type="AlphaFoldDB" id="A0A225V0H3"/>
<reference evidence="5" key="1">
    <citation type="submission" date="2017-03" db="EMBL/GenBank/DDBJ databases">
        <title>Phytopthora megakarya and P. palmivora, two closely related causual agents of cacao black pod achieved similar genome size and gene model numbers by different mechanisms.</title>
        <authorList>
            <person name="Ali S."/>
            <person name="Shao J."/>
            <person name="Larry D.J."/>
            <person name="Kronmiller B."/>
            <person name="Shen D."/>
            <person name="Strem M.D."/>
            <person name="Melnick R.L."/>
            <person name="Guiltinan M.J."/>
            <person name="Tyler B.M."/>
            <person name="Meinhardt L.W."/>
            <person name="Bailey B.A."/>
        </authorList>
    </citation>
    <scope>NUCLEOTIDE SEQUENCE [LARGE SCALE GENOMIC DNA]</scope>
    <source>
        <strain evidence="5">zdho120</strain>
    </source>
</reference>
<proteinExistence type="predicted"/>
<dbReference type="InterPro" id="IPR018247">
    <property type="entry name" value="EF_Hand_1_Ca_BS"/>
</dbReference>
<dbReference type="PROSITE" id="PS00018">
    <property type="entry name" value="EF_HAND_1"/>
    <property type="match status" value="1"/>
</dbReference>
<dbReference type="GO" id="GO:0005509">
    <property type="term" value="F:calcium ion binding"/>
    <property type="evidence" value="ECO:0007669"/>
    <property type="project" value="InterPro"/>
</dbReference>
<evidence type="ECO:0000313" key="4">
    <source>
        <dbReference type="EMBL" id="OWY98801.1"/>
    </source>
</evidence>
<feature type="compositionally biased region" description="Polar residues" evidence="2">
    <location>
        <begin position="53"/>
        <end position="69"/>
    </location>
</feature>
<dbReference type="Proteomes" id="UP000198211">
    <property type="component" value="Unassembled WGS sequence"/>
</dbReference>
<dbReference type="Pfam" id="PF00036">
    <property type="entry name" value="EF-hand_1"/>
    <property type="match status" value="1"/>
</dbReference>
<evidence type="ECO:0000259" key="3">
    <source>
        <dbReference type="PROSITE" id="PS50222"/>
    </source>
</evidence>
<name>A0A225V0H3_9STRA</name>
<dbReference type="GO" id="GO:0016301">
    <property type="term" value="F:kinase activity"/>
    <property type="evidence" value="ECO:0007669"/>
    <property type="project" value="UniProtKB-KW"/>
</dbReference>
<dbReference type="OrthoDB" id="40902at2759"/>
<dbReference type="EMBL" id="NBNE01009065">
    <property type="protein sequence ID" value="OWY98801.1"/>
    <property type="molecule type" value="Genomic_DNA"/>
</dbReference>
<accession>A0A225V0H3</accession>
<gene>
    <name evidence="4" type="ORF">PHMEG_00030342</name>
</gene>
<keyword evidence="5" id="KW-1185">Reference proteome</keyword>
<sequence length="69" mass="7682">MGSEEQAQEVINDVDANGDGVISFEEFEAMMNRKGYGDDSEMDSMDDNSFFSAQYNSNSVQPSIKETEL</sequence>
<evidence type="ECO:0000313" key="5">
    <source>
        <dbReference type="Proteomes" id="UP000198211"/>
    </source>
</evidence>
<keyword evidence="4" id="KW-0418">Kinase</keyword>
<dbReference type="PROSITE" id="PS50222">
    <property type="entry name" value="EF_HAND_2"/>
    <property type="match status" value="1"/>
</dbReference>